<dbReference type="PANTHER" id="PTHR46638">
    <property type="entry name" value="CORRINOID ADENOSYLTRANSFERASE"/>
    <property type="match status" value="1"/>
</dbReference>
<proteinExistence type="predicted"/>
<dbReference type="Proteomes" id="UP000446866">
    <property type="component" value="Unassembled WGS sequence"/>
</dbReference>
<evidence type="ECO:0000313" key="2">
    <source>
        <dbReference type="Proteomes" id="UP000446866"/>
    </source>
</evidence>
<dbReference type="GO" id="GO:0005524">
    <property type="term" value="F:ATP binding"/>
    <property type="evidence" value="ECO:0007669"/>
    <property type="project" value="InterPro"/>
</dbReference>
<dbReference type="InterPro" id="IPR027417">
    <property type="entry name" value="P-loop_NTPase"/>
</dbReference>
<reference evidence="1 2" key="1">
    <citation type="submission" date="2018-08" db="EMBL/GenBank/DDBJ databases">
        <title>Murine metabolic-syndrome-specific gut microbial biobank.</title>
        <authorList>
            <person name="Liu C."/>
        </authorList>
    </citation>
    <scope>NUCLEOTIDE SEQUENCE [LARGE SCALE GENOMIC DNA]</scope>
    <source>
        <strain evidence="1 2">28</strain>
    </source>
</reference>
<dbReference type="SUPFAM" id="SSF52540">
    <property type="entry name" value="P-loop containing nucleoside triphosphate hydrolases"/>
    <property type="match status" value="1"/>
</dbReference>
<name>A0A845QKE3_9FIRM</name>
<dbReference type="GO" id="GO:0008817">
    <property type="term" value="F:corrinoid adenosyltransferase activity"/>
    <property type="evidence" value="ECO:0007669"/>
    <property type="project" value="InterPro"/>
</dbReference>
<dbReference type="EMBL" id="QXWK01000017">
    <property type="protein sequence ID" value="NBH61914.1"/>
    <property type="molecule type" value="Genomic_DNA"/>
</dbReference>
<organism evidence="1 2">
    <name type="scientific">Anaerotruncus colihominis</name>
    <dbReference type="NCBI Taxonomy" id="169435"/>
    <lineage>
        <taxon>Bacteria</taxon>
        <taxon>Bacillati</taxon>
        <taxon>Bacillota</taxon>
        <taxon>Clostridia</taxon>
        <taxon>Eubacteriales</taxon>
        <taxon>Oscillospiraceae</taxon>
        <taxon>Anaerotruncus</taxon>
    </lineage>
</organism>
<dbReference type="Pfam" id="PF02572">
    <property type="entry name" value="CobA_CobO_BtuR"/>
    <property type="match status" value="1"/>
</dbReference>
<evidence type="ECO:0000313" key="1">
    <source>
        <dbReference type="EMBL" id="NBH61914.1"/>
    </source>
</evidence>
<dbReference type="PIRSF" id="PIRSF015617">
    <property type="entry name" value="Adensltrnsf_CobA"/>
    <property type="match status" value="1"/>
</dbReference>
<keyword evidence="1" id="KW-0808">Transferase</keyword>
<gene>
    <name evidence="1" type="ORF">D0435_09650</name>
</gene>
<comment type="caution">
    <text evidence="1">The sequence shown here is derived from an EMBL/GenBank/DDBJ whole genome shotgun (WGS) entry which is preliminary data.</text>
</comment>
<protein>
    <submittedName>
        <fullName evidence="1">Cob(I)yrinic acid a,c-diamide adenosyltransferase</fullName>
    </submittedName>
</protein>
<dbReference type="GO" id="GO:0009236">
    <property type="term" value="P:cobalamin biosynthetic process"/>
    <property type="evidence" value="ECO:0007669"/>
    <property type="project" value="InterPro"/>
</dbReference>
<keyword evidence="2" id="KW-1185">Reference proteome</keyword>
<sequence length="178" mass="19954">MKKNDLGLVHIYCGEGKGKTTCSVGLTVRACGYGLHVLFMQFLKSGDSSELKILKSLPGIEVLGTKPIKKFSFQMTEEEKEETRQINAEQFADMVKMLENDHYDMLVLDEVLGSIEAGLLDDQLIVNFLKNRPEQLEVVMTGRYPTAELEELADYVSRIDKVKHPYDKGIPARAGIEA</sequence>
<dbReference type="AlphaFoldDB" id="A0A845QKE3"/>
<dbReference type="InterPro" id="IPR003724">
    <property type="entry name" value="CblAdoTrfase_CobA"/>
</dbReference>
<dbReference type="PANTHER" id="PTHR46638:SF1">
    <property type="entry name" value="CORRINOID ADENOSYLTRANSFERASE"/>
    <property type="match status" value="1"/>
</dbReference>
<dbReference type="RefSeq" id="WP_160202199.1">
    <property type="nucleotide sequence ID" value="NZ_QXWK01000017.1"/>
</dbReference>
<dbReference type="Gene3D" id="3.40.50.300">
    <property type="entry name" value="P-loop containing nucleotide triphosphate hydrolases"/>
    <property type="match status" value="1"/>
</dbReference>
<accession>A0A845QKE3</accession>